<proteinExistence type="predicted"/>
<gene>
    <name evidence="2" type="ORF">VP395_10320</name>
</gene>
<dbReference type="RefSeq" id="WP_346241931.1">
    <property type="nucleotide sequence ID" value="NZ_JAZHYP010000004.1"/>
</dbReference>
<feature type="transmembrane region" description="Helical" evidence="1">
    <location>
        <begin position="264"/>
        <end position="281"/>
    </location>
</feature>
<dbReference type="Pfam" id="PF14897">
    <property type="entry name" value="EpsG"/>
    <property type="match status" value="1"/>
</dbReference>
<protein>
    <submittedName>
        <fullName evidence="2">EpsG family protein</fullName>
    </submittedName>
</protein>
<keyword evidence="1" id="KW-1133">Transmembrane helix</keyword>
<feature type="transmembrane region" description="Helical" evidence="1">
    <location>
        <begin position="176"/>
        <end position="203"/>
    </location>
</feature>
<evidence type="ECO:0000313" key="3">
    <source>
        <dbReference type="Proteomes" id="UP001416393"/>
    </source>
</evidence>
<feature type="transmembrane region" description="Helical" evidence="1">
    <location>
        <begin position="39"/>
        <end position="60"/>
    </location>
</feature>
<evidence type="ECO:0000256" key="1">
    <source>
        <dbReference type="SAM" id="Phobius"/>
    </source>
</evidence>
<sequence length="365" mass="43403">MIEFIPLENYYIVFLYSAFAIALFTLLHAFLLDINEKKNISYINFTGYLILFFLTIYMGLRPISEKYFVDMKTYSEIYNHYALGGEITIKADIYFHLFMKICSSFLSVHGFFLMCEIIYIVPLYFVSKKYFSKYWFYAFFMFIVSFSFWTYGVNGIRNGMATSLVLLAISLKDKKALMILFFVLSCLFHQTMLLPIGAFVLTLFVNNSKWYIRGWLLAIPLSIALGSFWENLFASLGFADDRLSGYLTGEKDEAFANAGFRYDFLFYSSFAVIIGAYFIFIKKYKDPIFIQLFNIYLITNAFWILIIRANFSNRFAYLSWFLMPLVIVYPFLKERFFKKQHVVIGKVLFFYYLFTYFMFLYYNYR</sequence>
<feature type="transmembrane region" description="Helical" evidence="1">
    <location>
        <begin position="315"/>
        <end position="332"/>
    </location>
</feature>
<keyword evidence="3" id="KW-1185">Reference proteome</keyword>
<feature type="transmembrane region" description="Helical" evidence="1">
    <location>
        <begin position="210"/>
        <end position="229"/>
    </location>
</feature>
<reference evidence="2 3" key="1">
    <citation type="submission" date="2024-01" db="EMBL/GenBank/DDBJ databases">
        <title>Mariniflexile litorale sp. nov., isolated from the shallow sediments of the Sea of Japan.</title>
        <authorList>
            <person name="Romanenko L."/>
            <person name="Bystritskaya E."/>
            <person name="Isaeva M."/>
        </authorList>
    </citation>
    <scope>NUCLEOTIDE SEQUENCE [LARGE SCALE GENOMIC DNA]</scope>
    <source>
        <strain evidence="2 3">KCTC 32427</strain>
    </source>
</reference>
<dbReference type="InterPro" id="IPR049458">
    <property type="entry name" value="EpsG-like"/>
</dbReference>
<feature type="transmembrane region" description="Helical" evidence="1">
    <location>
        <begin position="134"/>
        <end position="156"/>
    </location>
</feature>
<feature type="transmembrane region" description="Helical" evidence="1">
    <location>
        <begin position="12"/>
        <end position="32"/>
    </location>
</feature>
<comment type="caution">
    <text evidence="2">The sequence shown here is derived from an EMBL/GenBank/DDBJ whole genome shotgun (WGS) entry which is preliminary data.</text>
</comment>
<feature type="transmembrane region" description="Helical" evidence="1">
    <location>
        <begin position="344"/>
        <end position="364"/>
    </location>
</feature>
<evidence type="ECO:0000313" key="2">
    <source>
        <dbReference type="EMBL" id="MEN3324124.1"/>
    </source>
</evidence>
<name>A0ABV0ACM3_9FLAO</name>
<organism evidence="2 3">
    <name type="scientific">Mariniflexile soesokkakense</name>
    <dbReference type="NCBI Taxonomy" id="1343160"/>
    <lineage>
        <taxon>Bacteria</taxon>
        <taxon>Pseudomonadati</taxon>
        <taxon>Bacteroidota</taxon>
        <taxon>Flavobacteriia</taxon>
        <taxon>Flavobacteriales</taxon>
        <taxon>Flavobacteriaceae</taxon>
        <taxon>Mariniflexile</taxon>
    </lineage>
</organism>
<dbReference type="Proteomes" id="UP001416393">
    <property type="component" value="Unassembled WGS sequence"/>
</dbReference>
<dbReference type="EMBL" id="JAZHYP010000004">
    <property type="protein sequence ID" value="MEN3324124.1"/>
    <property type="molecule type" value="Genomic_DNA"/>
</dbReference>
<keyword evidence="1" id="KW-0812">Transmembrane</keyword>
<feature type="transmembrane region" description="Helical" evidence="1">
    <location>
        <begin position="105"/>
        <end position="127"/>
    </location>
</feature>
<feature type="transmembrane region" description="Helical" evidence="1">
    <location>
        <begin position="288"/>
        <end position="309"/>
    </location>
</feature>
<keyword evidence="1" id="KW-0472">Membrane</keyword>
<accession>A0ABV0ACM3</accession>